<dbReference type="InterPro" id="IPR006127">
    <property type="entry name" value="ZnuA-like"/>
</dbReference>
<evidence type="ECO:0000313" key="6">
    <source>
        <dbReference type="EMBL" id="RZO19683.1"/>
    </source>
</evidence>
<dbReference type="SUPFAM" id="SSF53807">
    <property type="entry name" value="Helical backbone' metal receptor"/>
    <property type="match status" value="1"/>
</dbReference>
<dbReference type="Gene3D" id="3.40.50.1980">
    <property type="entry name" value="Nitrogenase molybdenum iron protein domain"/>
    <property type="match status" value="2"/>
</dbReference>
<dbReference type="GO" id="GO:0006829">
    <property type="term" value="P:zinc ion transport"/>
    <property type="evidence" value="ECO:0007669"/>
    <property type="project" value="UniProtKB-KW"/>
</dbReference>
<dbReference type="GO" id="GO:0046872">
    <property type="term" value="F:metal ion binding"/>
    <property type="evidence" value="ECO:0007669"/>
    <property type="project" value="InterPro"/>
</dbReference>
<keyword evidence="5" id="KW-0406">Ion transport</keyword>
<dbReference type="GO" id="GO:0007155">
    <property type="term" value="P:cell adhesion"/>
    <property type="evidence" value="ECO:0007669"/>
    <property type="project" value="InterPro"/>
</dbReference>
<sequence>MESARPLVVTTTKPLAIIAKAALGKHAKIEFLQSAKQSAHDIVLSVGALEKMHRAELVIFIGDQMEPGIAKVINGLPEGKSIKVLGLDLDFVESKNNQRENHHSLDPHVWLNPHNANIIARAIQGAFGFSQQDIITEMQILAIEENLASVVELSYISHHDMLGHFINAFKVSKGRSLREANGARKGAKSQYVLRNFAKENDVKCVFVEPQYGDKDAFVIASSLELPLRTLDAQGVKQQLSETGYAEFMQTFTAQFKACFS</sequence>
<proteinExistence type="inferred from homology"/>
<dbReference type="PANTHER" id="PTHR42953">
    <property type="entry name" value="HIGH-AFFINITY ZINC UPTAKE SYSTEM PROTEIN ZNUA-RELATED"/>
    <property type="match status" value="1"/>
</dbReference>
<name>A0A520MEN8_9GAMM</name>
<reference evidence="6 7" key="1">
    <citation type="submission" date="2019-02" db="EMBL/GenBank/DDBJ databases">
        <title>Prokaryotic population dynamics and viral predation in marine succession experiment using metagenomics: the confinement effect.</title>
        <authorList>
            <person name="Haro-Moreno J.M."/>
            <person name="Rodriguez-Valera F."/>
            <person name="Lopez-Perez M."/>
        </authorList>
    </citation>
    <scope>NUCLEOTIDE SEQUENCE [LARGE SCALE GENOMIC DNA]</scope>
    <source>
        <strain evidence="6">MED-G170</strain>
    </source>
</reference>
<dbReference type="InterPro" id="IPR006129">
    <property type="entry name" value="AdhesinB"/>
</dbReference>
<protein>
    <recommendedName>
        <fullName evidence="2">High-affinity zinc uptake system protein ZnuA</fullName>
    </recommendedName>
</protein>
<keyword evidence="4" id="KW-0732">Signal</keyword>
<dbReference type="InterPro" id="IPR050492">
    <property type="entry name" value="Bact_metal-bind_prot9"/>
</dbReference>
<accession>A0A520MEN8</accession>
<evidence type="ECO:0000256" key="4">
    <source>
        <dbReference type="ARBA" id="ARBA00022729"/>
    </source>
</evidence>
<dbReference type="EMBL" id="SHBP01000009">
    <property type="protein sequence ID" value="RZO19683.1"/>
    <property type="molecule type" value="Genomic_DNA"/>
</dbReference>
<comment type="similarity">
    <text evidence="1">Belongs to the bacterial solute-binding protein 9 family.</text>
</comment>
<dbReference type="Proteomes" id="UP000315889">
    <property type="component" value="Unassembled WGS sequence"/>
</dbReference>
<keyword evidence="5" id="KW-0862">Zinc</keyword>
<dbReference type="Pfam" id="PF01297">
    <property type="entry name" value="ZnuA"/>
    <property type="match status" value="2"/>
</dbReference>
<organism evidence="6 7">
    <name type="scientific">SAR92 clade bacterium</name>
    <dbReference type="NCBI Taxonomy" id="2315479"/>
    <lineage>
        <taxon>Bacteria</taxon>
        <taxon>Pseudomonadati</taxon>
        <taxon>Pseudomonadota</taxon>
        <taxon>Gammaproteobacteria</taxon>
        <taxon>Cellvibrionales</taxon>
        <taxon>Porticoccaceae</taxon>
        <taxon>SAR92 clade</taxon>
    </lineage>
</organism>
<keyword evidence="5" id="KW-0864">Zinc transport</keyword>
<evidence type="ECO:0000256" key="5">
    <source>
        <dbReference type="ARBA" id="ARBA00022906"/>
    </source>
</evidence>
<dbReference type="PRINTS" id="PR00691">
    <property type="entry name" value="ADHESINB"/>
</dbReference>
<dbReference type="PANTHER" id="PTHR42953:SF3">
    <property type="entry name" value="HIGH-AFFINITY ZINC UPTAKE SYSTEM PROTEIN ZNUA"/>
    <property type="match status" value="1"/>
</dbReference>
<evidence type="ECO:0000313" key="7">
    <source>
        <dbReference type="Proteomes" id="UP000315889"/>
    </source>
</evidence>
<evidence type="ECO:0000256" key="2">
    <source>
        <dbReference type="ARBA" id="ARBA00015915"/>
    </source>
</evidence>
<dbReference type="AlphaFoldDB" id="A0A520MEN8"/>
<evidence type="ECO:0000256" key="1">
    <source>
        <dbReference type="ARBA" id="ARBA00011028"/>
    </source>
</evidence>
<keyword evidence="3" id="KW-0813">Transport</keyword>
<gene>
    <name evidence="6" type="ORF">EVB03_07195</name>
</gene>
<evidence type="ECO:0000256" key="3">
    <source>
        <dbReference type="ARBA" id="ARBA00022448"/>
    </source>
</evidence>
<comment type="caution">
    <text evidence="6">The sequence shown here is derived from an EMBL/GenBank/DDBJ whole genome shotgun (WGS) entry which is preliminary data.</text>
</comment>